<proteinExistence type="inferred from homology"/>
<dbReference type="EMBL" id="CAKMRJ010005634">
    <property type="protein sequence ID" value="CAH1450816.1"/>
    <property type="molecule type" value="Genomic_DNA"/>
</dbReference>
<comment type="caution">
    <text evidence="3">The sequence shown here is derived from an EMBL/GenBank/DDBJ whole genome shotgun (WGS) entry which is preliminary data.</text>
</comment>
<dbReference type="AlphaFoldDB" id="A0AAU9PMH3"/>
<dbReference type="GO" id="GO:0042026">
    <property type="term" value="P:protein refolding"/>
    <property type="evidence" value="ECO:0007669"/>
    <property type="project" value="InterPro"/>
</dbReference>
<dbReference type="InterPro" id="IPR027409">
    <property type="entry name" value="GroEL-like_apical_dom_sf"/>
</dbReference>
<dbReference type="PANTHER" id="PTHR45633">
    <property type="entry name" value="60 KDA HEAT SHOCK PROTEIN, MITOCHONDRIAL"/>
    <property type="match status" value="1"/>
</dbReference>
<dbReference type="Proteomes" id="UP001157418">
    <property type="component" value="Unassembled WGS sequence"/>
</dbReference>
<dbReference type="SUPFAM" id="SSF52029">
    <property type="entry name" value="GroEL apical domain-like"/>
    <property type="match status" value="1"/>
</dbReference>
<comment type="similarity">
    <text evidence="1">Belongs to the chaperonin (HSP60) family.</text>
</comment>
<evidence type="ECO:0000313" key="4">
    <source>
        <dbReference type="Proteomes" id="UP001157418"/>
    </source>
</evidence>
<evidence type="ECO:0000313" key="3">
    <source>
        <dbReference type="EMBL" id="CAH1450816.1"/>
    </source>
</evidence>
<organism evidence="3 4">
    <name type="scientific">Lactuca virosa</name>
    <dbReference type="NCBI Taxonomy" id="75947"/>
    <lineage>
        <taxon>Eukaryota</taxon>
        <taxon>Viridiplantae</taxon>
        <taxon>Streptophyta</taxon>
        <taxon>Embryophyta</taxon>
        <taxon>Tracheophyta</taxon>
        <taxon>Spermatophyta</taxon>
        <taxon>Magnoliopsida</taxon>
        <taxon>eudicotyledons</taxon>
        <taxon>Gunneridae</taxon>
        <taxon>Pentapetalae</taxon>
        <taxon>asterids</taxon>
        <taxon>campanulids</taxon>
        <taxon>Asterales</taxon>
        <taxon>Asteraceae</taxon>
        <taxon>Cichorioideae</taxon>
        <taxon>Cichorieae</taxon>
        <taxon>Lactucinae</taxon>
        <taxon>Lactuca</taxon>
    </lineage>
</organism>
<dbReference type="GO" id="GO:0140662">
    <property type="term" value="F:ATP-dependent protein folding chaperone"/>
    <property type="evidence" value="ECO:0007669"/>
    <property type="project" value="InterPro"/>
</dbReference>
<protein>
    <submittedName>
        <fullName evidence="3">Uncharacterized protein</fullName>
    </submittedName>
</protein>
<accession>A0AAU9PMH3</accession>
<dbReference type="InterPro" id="IPR001844">
    <property type="entry name" value="Cpn60/GroEL"/>
</dbReference>
<name>A0AAU9PMH3_9ASTR</name>
<keyword evidence="2" id="KW-0143">Chaperone</keyword>
<reference evidence="3 4" key="1">
    <citation type="submission" date="2022-01" db="EMBL/GenBank/DDBJ databases">
        <authorList>
            <person name="Xiong W."/>
            <person name="Schranz E."/>
        </authorList>
    </citation>
    <scope>NUCLEOTIDE SEQUENCE [LARGE SCALE GENOMIC DNA]</scope>
</reference>
<keyword evidence="4" id="KW-1185">Reference proteome</keyword>
<gene>
    <name evidence="3" type="ORF">LVIROSA_LOCUS36218</name>
</gene>
<evidence type="ECO:0000256" key="1">
    <source>
        <dbReference type="ARBA" id="ARBA00006607"/>
    </source>
</evidence>
<sequence length="128" mass="14086">MDLNIGIALWLAAGGDGCVSEEINRNKNSKVIVSLDDTIILHGGGDKKKIEERCEELRSTIENSSAMFDKEKAQQRLSKLLGGVIVCKVRSFGREKLQMSVFGNQVLSYQSSGILPINMFLEHDQAAC</sequence>
<dbReference type="Gene3D" id="3.50.7.10">
    <property type="entry name" value="GroEL"/>
    <property type="match status" value="1"/>
</dbReference>
<evidence type="ECO:0000256" key="2">
    <source>
        <dbReference type="ARBA" id="ARBA00023186"/>
    </source>
</evidence>